<dbReference type="Proteomes" id="UP001161757">
    <property type="component" value="Unassembled WGS sequence"/>
</dbReference>
<evidence type="ECO:0000313" key="2">
    <source>
        <dbReference type="Proteomes" id="UP001161757"/>
    </source>
</evidence>
<organism evidence="1 2">
    <name type="scientific">Exophiala dermatitidis</name>
    <name type="common">Black yeast-like fungus</name>
    <name type="synonym">Wangiella dermatitidis</name>
    <dbReference type="NCBI Taxonomy" id="5970"/>
    <lineage>
        <taxon>Eukaryota</taxon>
        <taxon>Fungi</taxon>
        <taxon>Dikarya</taxon>
        <taxon>Ascomycota</taxon>
        <taxon>Pezizomycotina</taxon>
        <taxon>Eurotiomycetes</taxon>
        <taxon>Chaetothyriomycetidae</taxon>
        <taxon>Chaetothyriales</taxon>
        <taxon>Herpotrichiellaceae</taxon>
        <taxon>Exophiala</taxon>
    </lineage>
</organism>
<reference evidence="1" key="1">
    <citation type="submission" date="2023-01" db="EMBL/GenBank/DDBJ databases">
        <title>Exophiala dermititidis isolated from Cystic Fibrosis Patient.</title>
        <authorList>
            <person name="Kurbessoian T."/>
            <person name="Crocker A."/>
            <person name="Murante D."/>
            <person name="Hogan D.A."/>
            <person name="Stajich J.E."/>
        </authorList>
    </citation>
    <scope>NUCLEOTIDE SEQUENCE</scope>
    <source>
        <strain evidence="1">Ex8</strain>
    </source>
</reference>
<dbReference type="AlphaFoldDB" id="A0AAN6EMV2"/>
<accession>A0AAN6EMV2</accession>
<protein>
    <submittedName>
        <fullName evidence="1">Uncharacterized protein</fullName>
    </submittedName>
</protein>
<comment type="caution">
    <text evidence="1">The sequence shown here is derived from an EMBL/GenBank/DDBJ whole genome shotgun (WGS) entry which is preliminary data.</text>
</comment>
<name>A0AAN6EMV2_EXODE</name>
<proteinExistence type="predicted"/>
<evidence type="ECO:0000313" key="1">
    <source>
        <dbReference type="EMBL" id="KAJ8988039.1"/>
    </source>
</evidence>
<sequence>MEWDIELRFVYLGAVQERAYTSIRTSGLKLLLRPLKRSTPASISSTNRRWIDSNIGPTNEHIHISAYRWIGMATATAMSTAPTQSGKVLESTLQKSIYLAYIQVSNRSKRHNCQHYTTHYALRTTHDKTLLDHYNRHGTPSWIVSHPFVDNGTPLRPSQLSL</sequence>
<dbReference type="EMBL" id="JAJGCB010000020">
    <property type="protein sequence ID" value="KAJ8988039.1"/>
    <property type="molecule type" value="Genomic_DNA"/>
</dbReference>
<gene>
    <name evidence="1" type="ORF">HRR80_007817</name>
</gene>